<dbReference type="PANTHER" id="PTHR30288">
    <property type="entry name" value="FLAGELLAR CAP/ASSEMBLY PROTEIN FLID"/>
    <property type="match status" value="1"/>
</dbReference>
<keyword evidence="5" id="KW-0964">Secreted</keyword>
<proteinExistence type="inferred from homology"/>
<evidence type="ECO:0000313" key="8">
    <source>
        <dbReference type="EMBL" id="RXJ02272.1"/>
    </source>
</evidence>
<accession>A0A4Q0VW08</accession>
<dbReference type="AlphaFoldDB" id="A0A4Q0VW08"/>
<dbReference type="GO" id="GO:0009424">
    <property type="term" value="C:bacterial-type flagellum hook"/>
    <property type="evidence" value="ECO:0007669"/>
    <property type="project" value="UniProtKB-UniRule"/>
</dbReference>
<evidence type="ECO:0000313" key="9">
    <source>
        <dbReference type="Proteomes" id="UP000290649"/>
    </source>
</evidence>
<dbReference type="PANTHER" id="PTHR30288:SF0">
    <property type="entry name" value="FLAGELLAR HOOK-ASSOCIATED PROTEIN 2"/>
    <property type="match status" value="1"/>
</dbReference>
<dbReference type="GO" id="GO:0071973">
    <property type="term" value="P:bacterial-type flagellum-dependent cell motility"/>
    <property type="evidence" value="ECO:0007669"/>
    <property type="project" value="TreeGrafter"/>
</dbReference>
<dbReference type="Pfam" id="PF02465">
    <property type="entry name" value="FliD_N"/>
    <property type="match status" value="1"/>
</dbReference>
<evidence type="ECO:0000259" key="6">
    <source>
        <dbReference type="Pfam" id="PF02465"/>
    </source>
</evidence>
<dbReference type="RefSeq" id="WP_129077679.1">
    <property type="nucleotide sequence ID" value="NZ_QOUX01000026.1"/>
</dbReference>
<evidence type="ECO:0000256" key="4">
    <source>
        <dbReference type="ARBA" id="ARBA00023143"/>
    </source>
</evidence>
<dbReference type="GO" id="GO:0007155">
    <property type="term" value="P:cell adhesion"/>
    <property type="evidence" value="ECO:0007669"/>
    <property type="project" value="InterPro"/>
</dbReference>
<keyword evidence="9" id="KW-1185">Reference proteome</keyword>
<gene>
    <name evidence="8" type="ORF">DS745_07740</name>
</gene>
<dbReference type="OrthoDB" id="9776025at2"/>
<evidence type="ECO:0000256" key="5">
    <source>
        <dbReference type="RuleBase" id="RU362066"/>
    </source>
</evidence>
<reference evidence="8 9" key="1">
    <citation type="journal article" date="2019" name="Int. J. Syst. Evol. Microbiol.">
        <title>Anaerobacillus alkaliphilus sp. nov., a novel alkaliphilic and moderately halophilic bacterium.</title>
        <authorList>
            <person name="Borsodi A.K."/>
            <person name="Aszalos J.M."/>
            <person name="Bihari P."/>
            <person name="Nagy I."/>
            <person name="Schumann P."/>
            <person name="Sproer C."/>
            <person name="Kovacs A.L."/>
            <person name="Boka K."/>
            <person name="Dobosy P."/>
            <person name="Ovari M."/>
            <person name="Szili-Kovacs T."/>
            <person name="Toth E."/>
        </authorList>
    </citation>
    <scope>NUCLEOTIDE SEQUENCE [LARGE SCALE GENOMIC DNA]</scope>
    <source>
        <strain evidence="8 9">B16-10</strain>
    </source>
</reference>
<comment type="subunit">
    <text evidence="2 5">Homopentamer.</text>
</comment>
<sequence length="511" mass="57172">MRIGGIASGIDTESIVRDLMKVEKLPLDRFFQRKQTIEWKRDAYREMNLQLKNLHDSASSLRLRSSLNTRQTSIGDSKVLTATANATVRNGTYEVNVNKIAQAERYTSTAETHLNVNETINTSEFGTGFTITTYNDEGVANTIEFTTGDKSLSDLFNEINKSDIGVQVYFDSTFNKVVLERKETGIRNANGSEIEFGNGDGGNFQLFLNKLNISLTLPGEDQIEPTNPNQRAGNAIFSFTDPVLGTKQYDNIRSNRTNVGGISLNLQNTGTTSLTITSNTDDAFDKIKSFVEKYNEVIQTIQSKVSERVNRGFPPLTDEQRRELSDKEAELWDEKSKSGLLTRDQTLTSSLSRLRLDLYSPVETSGRYNQIAQLGITTTSNFQQGGKLEIDEAKLRAALADDPDAVHQLLNGVAESGSTNAYSQTGLIGRLRSTIDNTIKEIETRAGNQFRTNQQFSLGRELINVDQQIDRFQRRLTDIENRYWAQFSAMEKAMNQANSQAMAFMSQLMGQ</sequence>
<dbReference type="InterPro" id="IPR040026">
    <property type="entry name" value="FliD"/>
</dbReference>
<dbReference type="InterPro" id="IPR003481">
    <property type="entry name" value="FliD_N"/>
</dbReference>
<comment type="subcellular location">
    <subcellularLocation>
        <location evidence="5">Secreted</location>
    </subcellularLocation>
    <subcellularLocation>
        <location evidence="5">Bacterial flagellum</location>
    </subcellularLocation>
</comment>
<name>A0A4Q0VW08_9BACI</name>
<dbReference type="InterPro" id="IPR010809">
    <property type="entry name" value="FliD_C"/>
</dbReference>
<evidence type="ECO:0000256" key="3">
    <source>
        <dbReference type="ARBA" id="ARBA00023054"/>
    </source>
</evidence>
<evidence type="ECO:0000256" key="2">
    <source>
        <dbReference type="ARBA" id="ARBA00011255"/>
    </source>
</evidence>
<keyword evidence="3" id="KW-0175">Coiled coil</keyword>
<dbReference type="EMBL" id="QOUX01000026">
    <property type="protein sequence ID" value="RXJ02272.1"/>
    <property type="molecule type" value="Genomic_DNA"/>
</dbReference>
<dbReference type="GO" id="GO:0009421">
    <property type="term" value="C:bacterial-type flagellum filament cap"/>
    <property type="evidence" value="ECO:0007669"/>
    <property type="project" value="InterPro"/>
</dbReference>
<comment type="similarity">
    <text evidence="1 5">Belongs to the FliD family.</text>
</comment>
<dbReference type="GO" id="GO:0005576">
    <property type="term" value="C:extracellular region"/>
    <property type="evidence" value="ECO:0007669"/>
    <property type="project" value="UniProtKB-SubCell"/>
</dbReference>
<evidence type="ECO:0000256" key="1">
    <source>
        <dbReference type="ARBA" id="ARBA00009764"/>
    </source>
</evidence>
<feature type="domain" description="Flagellar hook-associated protein 2 N-terminal" evidence="6">
    <location>
        <begin position="8"/>
        <end position="103"/>
    </location>
</feature>
<comment type="caution">
    <text evidence="8">The sequence shown here is derived from an EMBL/GenBank/DDBJ whole genome shotgun (WGS) entry which is preliminary data.</text>
</comment>
<keyword evidence="4 5" id="KW-0975">Bacterial flagellum</keyword>
<comment type="function">
    <text evidence="5">Required for morphogenesis and for the elongation of the flagellar filament by facilitating polymerization of the flagellin monomers at the tip of growing filament. Forms a capping structure, which prevents flagellin subunits (transported through the central channel of the flagellum) from leaking out without polymerization at the distal end.</text>
</comment>
<dbReference type="Pfam" id="PF07195">
    <property type="entry name" value="FliD_C"/>
    <property type="match status" value="1"/>
</dbReference>
<protein>
    <recommendedName>
        <fullName evidence="5">Flagellar hook-associated protein 2</fullName>
        <shortName evidence="5">HAP2</shortName>
    </recommendedName>
    <alternativeName>
        <fullName evidence="5">Flagellar cap protein</fullName>
    </alternativeName>
</protein>
<organism evidence="8 9">
    <name type="scientific">Anaerobacillus alkaliphilus</name>
    <dbReference type="NCBI Taxonomy" id="1548597"/>
    <lineage>
        <taxon>Bacteria</taxon>
        <taxon>Bacillati</taxon>
        <taxon>Bacillota</taxon>
        <taxon>Bacilli</taxon>
        <taxon>Bacillales</taxon>
        <taxon>Bacillaceae</taxon>
        <taxon>Anaerobacillus</taxon>
    </lineage>
</organism>
<evidence type="ECO:0000259" key="7">
    <source>
        <dbReference type="Pfam" id="PF07195"/>
    </source>
</evidence>
<dbReference type="Proteomes" id="UP000290649">
    <property type="component" value="Unassembled WGS sequence"/>
</dbReference>
<feature type="domain" description="Flagellar hook-associated protein 2 C-terminal" evidence="7">
    <location>
        <begin position="253"/>
        <end position="499"/>
    </location>
</feature>